<evidence type="ECO:0000313" key="7">
    <source>
        <dbReference type="Proteomes" id="UP000037136"/>
    </source>
</evidence>
<keyword evidence="7" id="KW-1185">Reference proteome</keyword>
<reference evidence="6 7" key="2">
    <citation type="journal article" date="2017" name="Sci. Rep.">
        <title>Ant-infecting Ophiocordyceps genomes reveal a high diversity of potential behavioral manipulation genes and a possible major role for enterotoxins.</title>
        <authorList>
            <person name="de Bekker C."/>
            <person name="Ohm R.A."/>
            <person name="Evans H.C."/>
            <person name="Brachmann A."/>
            <person name="Hughes D.P."/>
        </authorList>
    </citation>
    <scope>NUCLEOTIDE SEQUENCE [LARGE SCALE GENOMIC DNA]</scope>
    <source>
        <strain evidence="6 7">SC16a</strain>
    </source>
</reference>
<gene>
    <name evidence="6" type="ORF">XA68_16713</name>
</gene>
<dbReference type="GO" id="GO:0046872">
    <property type="term" value="F:metal ion binding"/>
    <property type="evidence" value="ECO:0007669"/>
    <property type="project" value="UniProtKB-KW"/>
</dbReference>
<evidence type="ECO:0000256" key="1">
    <source>
        <dbReference type="ARBA" id="ARBA00022694"/>
    </source>
</evidence>
<dbReference type="InterPro" id="IPR007175">
    <property type="entry name" value="Rpr2/Snm1/Rpp21"/>
</dbReference>
<dbReference type="Proteomes" id="UP000037136">
    <property type="component" value="Unassembled WGS sequence"/>
</dbReference>
<feature type="region of interest" description="Disordered" evidence="5">
    <location>
        <begin position="34"/>
        <end position="59"/>
    </location>
</feature>
<feature type="region of interest" description="Disordered" evidence="5">
    <location>
        <begin position="138"/>
        <end position="166"/>
    </location>
</feature>
<sequence length="166" mass="18252">MAKSKSNPGVQNKAIYSRASYLYQAATYLSQRALHDSSSHGVSSPSEQKNREQKQLRNLSRRAVADMRAVTRKAQIRQSPSLKRSLCSACNTLLVEGDTCLSTIENASKGARKPWADVLVVRCATCSRAKRIPVAAPRQMRAALRRSDAAVRSEGNRNPKPGSVKR</sequence>
<evidence type="ECO:0000256" key="5">
    <source>
        <dbReference type="SAM" id="MobiDB-lite"/>
    </source>
</evidence>
<comment type="similarity">
    <text evidence="4">Belongs to the eukaryotic/archaeal RNase P protein component 4 family.</text>
</comment>
<organism evidence="6 7">
    <name type="scientific">Ophiocordyceps unilateralis</name>
    <name type="common">Zombie-ant fungus</name>
    <name type="synonym">Torrubia unilateralis</name>
    <dbReference type="NCBI Taxonomy" id="268505"/>
    <lineage>
        <taxon>Eukaryota</taxon>
        <taxon>Fungi</taxon>
        <taxon>Dikarya</taxon>
        <taxon>Ascomycota</taxon>
        <taxon>Pezizomycotina</taxon>
        <taxon>Sordariomycetes</taxon>
        <taxon>Hypocreomycetidae</taxon>
        <taxon>Hypocreales</taxon>
        <taxon>Ophiocordycipitaceae</taxon>
        <taxon>Ophiocordyceps</taxon>
    </lineage>
</organism>
<name>A0A2A9P5R9_OPHUN</name>
<proteinExistence type="inferred from homology"/>
<dbReference type="Gene3D" id="6.20.50.20">
    <property type="match status" value="1"/>
</dbReference>
<dbReference type="PANTHER" id="PTHR14742:SF0">
    <property type="entry name" value="RIBONUCLEASE P PROTEIN SUBUNIT P21"/>
    <property type="match status" value="1"/>
</dbReference>
<evidence type="ECO:0000256" key="4">
    <source>
        <dbReference type="ARBA" id="ARBA00038402"/>
    </source>
</evidence>
<protein>
    <submittedName>
        <fullName evidence="6">Uncharacterized protein</fullName>
    </submittedName>
</protein>
<evidence type="ECO:0000313" key="6">
    <source>
        <dbReference type="EMBL" id="PFH56331.1"/>
    </source>
</evidence>
<keyword evidence="3" id="KW-0862">Zinc</keyword>
<dbReference type="GO" id="GO:0008033">
    <property type="term" value="P:tRNA processing"/>
    <property type="evidence" value="ECO:0007669"/>
    <property type="project" value="UniProtKB-KW"/>
</dbReference>
<dbReference type="GO" id="GO:0005655">
    <property type="term" value="C:nucleolar ribonuclease P complex"/>
    <property type="evidence" value="ECO:0007669"/>
    <property type="project" value="TreeGrafter"/>
</dbReference>
<feature type="compositionally biased region" description="Basic and acidic residues" evidence="5">
    <location>
        <begin position="145"/>
        <end position="157"/>
    </location>
</feature>
<accession>A0A2A9P5R9</accession>
<dbReference type="Pfam" id="PF04032">
    <property type="entry name" value="Rpr2"/>
    <property type="match status" value="1"/>
</dbReference>
<keyword evidence="1" id="KW-0819">tRNA processing</keyword>
<evidence type="ECO:0000256" key="3">
    <source>
        <dbReference type="ARBA" id="ARBA00022833"/>
    </source>
</evidence>
<dbReference type="AlphaFoldDB" id="A0A2A9P5R9"/>
<dbReference type="PANTHER" id="PTHR14742">
    <property type="entry name" value="RIBONUCLEASE P SUBUNIT P21"/>
    <property type="match status" value="1"/>
</dbReference>
<dbReference type="OrthoDB" id="128536at2759"/>
<keyword evidence="2" id="KW-0479">Metal-binding</keyword>
<reference evidence="6 7" key="1">
    <citation type="journal article" date="2015" name="BMC Genomics">
        <title>Gene expression during zombie ant biting behavior reflects the complexity underlying fungal parasitic behavioral manipulation.</title>
        <authorList>
            <person name="de Bekker C."/>
            <person name="Ohm R.A."/>
            <person name="Loreto R.G."/>
            <person name="Sebastian A."/>
            <person name="Albert I."/>
            <person name="Merrow M."/>
            <person name="Brachmann A."/>
            <person name="Hughes D.P."/>
        </authorList>
    </citation>
    <scope>NUCLEOTIDE SEQUENCE [LARGE SCALE GENOMIC DNA]</scope>
    <source>
        <strain evidence="6 7">SC16a</strain>
    </source>
</reference>
<dbReference type="STRING" id="268505.A0A2A9P5R9"/>
<comment type="caution">
    <text evidence="6">The sequence shown here is derived from an EMBL/GenBank/DDBJ whole genome shotgun (WGS) entry which is preliminary data.</text>
</comment>
<evidence type="ECO:0000256" key="2">
    <source>
        <dbReference type="ARBA" id="ARBA00022723"/>
    </source>
</evidence>
<dbReference type="EMBL" id="LAZP02000606">
    <property type="protein sequence ID" value="PFH56331.1"/>
    <property type="molecule type" value="Genomic_DNA"/>
</dbReference>